<comment type="similarity">
    <text evidence="4">Belongs to the AIM11 family.</text>
</comment>
<evidence type="ECO:0000256" key="4">
    <source>
        <dbReference type="RuleBase" id="RU367098"/>
    </source>
</evidence>
<feature type="region of interest" description="Disordered" evidence="5">
    <location>
        <begin position="198"/>
        <end position="219"/>
    </location>
</feature>
<feature type="compositionally biased region" description="Basic and acidic residues" evidence="5">
    <location>
        <begin position="208"/>
        <end position="219"/>
    </location>
</feature>
<accession>A0A8H4Q2M2</accession>
<feature type="compositionally biased region" description="Pro residues" evidence="5">
    <location>
        <begin position="33"/>
        <end position="46"/>
    </location>
</feature>
<proteinExistence type="inferred from homology"/>
<keyword evidence="1 4" id="KW-0812">Transmembrane</keyword>
<dbReference type="EMBL" id="JAACLJ010000007">
    <property type="protein sequence ID" value="KAF4583006.1"/>
    <property type="molecule type" value="Genomic_DNA"/>
</dbReference>
<dbReference type="GO" id="GO:0005739">
    <property type="term" value="C:mitochondrion"/>
    <property type="evidence" value="ECO:0007669"/>
    <property type="project" value="TreeGrafter"/>
</dbReference>
<comment type="subcellular location">
    <subcellularLocation>
        <location evidence="4">Membrane</location>
        <topology evidence="4">Multi-pass membrane protein</topology>
    </subcellularLocation>
</comment>
<dbReference type="PANTHER" id="PTHR39136:SF1">
    <property type="entry name" value="ALTERED INHERITANCE OF MITOCHONDRIA PROTEIN 11"/>
    <property type="match status" value="1"/>
</dbReference>
<feature type="transmembrane region" description="Helical" evidence="4">
    <location>
        <begin position="74"/>
        <end position="93"/>
    </location>
</feature>
<comment type="caution">
    <text evidence="6">The sequence shown here is derived from an EMBL/GenBank/DDBJ whole genome shotgun (WGS) entry which is preliminary data.</text>
</comment>
<keyword evidence="2 4" id="KW-1133">Transmembrane helix</keyword>
<dbReference type="InterPro" id="IPR038814">
    <property type="entry name" value="AIM11"/>
</dbReference>
<dbReference type="AlphaFoldDB" id="A0A8H4Q2M2"/>
<dbReference type="OrthoDB" id="3558022at2759"/>
<keyword evidence="3 4" id="KW-0472">Membrane</keyword>
<dbReference type="GO" id="GO:0016020">
    <property type="term" value="C:membrane"/>
    <property type="evidence" value="ECO:0007669"/>
    <property type="project" value="UniProtKB-SubCell"/>
</dbReference>
<sequence length="219" mass="23210">MDIATSRQPPPTSTSVLKRLSPSVHPDINPGPSASPPPPLPGPDPSPETGARHVPLPPSSPSPYSNYTPFRRQLHQLGLFFAGAGFLAASIAVSRRAVLRRQLEALPGFHTSNRHAPPADASDRLGLAAQALGLATLNVCSFGILLTGGIAWAFDLCSVAELRHRTQEALRRPSASTDPDAEREMEEAMVSLMRKFGLDASLPDEPADTGRGDDASANK</sequence>
<evidence type="ECO:0000313" key="6">
    <source>
        <dbReference type="EMBL" id="KAF4583006.1"/>
    </source>
</evidence>
<organism evidence="6 7">
    <name type="scientific">Ophiocordyceps camponoti-floridani</name>
    <dbReference type="NCBI Taxonomy" id="2030778"/>
    <lineage>
        <taxon>Eukaryota</taxon>
        <taxon>Fungi</taxon>
        <taxon>Dikarya</taxon>
        <taxon>Ascomycota</taxon>
        <taxon>Pezizomycotina</taxon>
        <taxon>Sordariomycetes</taxon>
        <taxon>Hypocreomycetidae</taxon>
        <taxon>Hypocreales</taxon>
        <taxon>Ophiocordycipitaceae</taxon>
        <taxon>Ophiocordyceps</taxon>
    </lineage>
</organism>
<keyword evidence="7" id="KW-1185">Reference proteome</keyword>
<gene>
    <name evidence="4" type="primary">AIM11</name>
    <name evidence="6" type="ORF">GQ602_006150</name>
</gene>
<evidence type="ECO:0000313" key="7">
    <source>
        <dbReference type="Proteomes" id="UP000562929"/>
    </source>
</evidence>
<protein>
    <recommendedName>
        <fullName evidence="4">Altered inheritance of mitochondria protein 11</fullName>
    </recommendedName>
</protein>
<evidence type="ECO:0000256" key="5">
    <source>
        <dbReference type="SAM" id="MobiDB-lite"/>
    </source>
</evidence>
<evidence type="ECO:0000256" key="1">
    <source>
        <dbReference type="ARBA" id="ARBA00022692"/>
    </source>
</evidence>
<dbReference type="PANTHER" id="PTHR39136">
    <property type="entry name" value="ALTERED INHERITANCE OF MITOCHONDRIA PROTEIN 11"/>
    <property type="match status" value="1"/>
</dbReference>
<name>A0A8H4Q2M2_9HYPO</name>
<evidence type="ECO:0000256" key="2">
    <source>
        <dbReference type="ARBA" id="ARBA00022989"/>
    </source>
</evidence>
<dbReference type="Proteomes" id="UP000562929">
    <property type="component" value="Unassembled WGS sequence"/>
</dbReference>
<evidence type="ECO:0000256" key="3">
    <source>
        <dbReference type="ARBA" id="ARBA00023136"/>
    </source>
</evidence>
<feature type="transmembrane region" description="Helical" evidence="4">
    <location>
        <begin position="131"/>
        <end position="154"/>
    </location>
</feature>
<feature type="region of interest" description="Disordered" evidence="5">
    <location>
        <begin position="1"/>
        <end position="67"/>
    </location>
</feature>
<reference evidence="6 7" key="1">
    <citation type="journal article" date="2020" name="G3 (Bethesda)">
        <title>Genetic Underpinnings of Host Manipulation by Ophiocordyceps as Revealed by Comparative Transcriptomics.</title>
        <authorList>
            <person name="Will I."/>
            <person name="Das B."/>
            <person name="Trinh T."/>
            <person name="Brachmann A."/>
            <person name="Ohm R.A."/>
            <person name="de Bekker C."/>
        </authorList>
    </citation>
    <scope>NUCLEOTIDE SEQUENCE [LARGE SCALE GENOMIC DNA]</scope>
    <source>
        <strain evidence="6 7">EC05</strain>
    </source>
</reference>